<comment type="caution">
    <text evidence="2">The sequence shown here is derived from an EMBL/GenBank/DDBJ whole genome shotgun (WGS) entry which is preliminary data.</text>
</comment>
<gene>
    <name evidence="2" type="ORF">PRZ48_013010</name>
</gene>
<sequence length="213" mass="24101">MAEDQHAAKRRRFTSNIATLKVGPSLEKISVHETLLRDNSEFFQGALERKWENGQPREIELATDEINVVTAYVDYLYSKSVKVDRTEAGHTDFNFLAHLYCFGEEILDSGFCDAVMTALLAHIDQRNKKGGFTYPGEEMVNIVYNNTAADSLMRRFLVDMFAQRANSNNWASIGDVPPQFQKNLLDELFKVRPAPGPHGPVSPHLGKWLKAKK</sequence>
<proteinExistence type="predicted"/>
<dbReference type="EMBL" id="JAXOVC010000011">
    <property type="protein sequence ID" value="KAK4495742.1"/>
    <property type="molecule type" value="Genomic_DNA"/>
</dbReference>
<reference evidence="2 3" key="1">
    <citation type="journal article" date="2023" name="G3 (Bethesda)">
        <title>A chromosome-level genome assembly of Zasmidium syzygii isolated from banana leaves.</title>
        <authorList>
            <person name="van Westerhoven A.C."/>
            <person name="Mehrabi R."/>
            <person name="Talebi R."/>
            <person name="Steentjes M.B.F."/>
            <person name="Corcolon B."/>
            <person name="Chong P.A."/>
            <person name="Kema G.H.J."/>
            <person name="Seidl M.F."/>
        </authorList>
    </citation>
    <scope>NUCLEOTIDE SEQUENCE [LARGE SCALE GENOMIC DNA]</scope>
    <source>
        <strain evidence="2 3">P124</strain>
    </source>
</reference>
<dbReference type="PROSITE" id="PS50097">
    <property type="entry name" value="BTB"/>
    <property type="match status" value="1"/>
</dbReference>
<name>A0ABR0E2U2_ZASCE</name>
<evidence type="ECO:0000259" key="1">
    <source>
        <dbReference type="PROSITE" id="PS50097"/>
    </source>
</evidence>
<dbReference type="Proteomes" id="UP001305779">
    <property type="component" value="Unassembled WGS sequence"/>
</dbReference>
<feature type="domain" description="BTB" evidence="1">
    <location>
        <begin position="16"/>
        <end position="85"/>
    </location>
</feature>
<evidence type="ECO:0000313" key="3">
    <source>
        <dbReference type="Proteomes" id="UP001305779"/>
    </source>
</evidence>
<dbReference type="InterPro" id="IPR011333">
    <property type="entry name" value="SKP1/BTB/POZ_sf"/>
</dbReference>
<accession>A0ABR0E2U2</accession>
<protein>
    <recommendedName>
        <fullName evidence="1">BTB domain-containing protein</fullName>
    </recommendedName>
</protein>
<dbReference type="PANTHER" id="PTHR47843:SF2">
    <property type="entry name" value="BTB DOMAIN-CONTAINING PROTEIN"/>
    <property type="match status" value="1"/>
</dbReference>
<dbReference type="PANTHER" id="PTHR47843">
    <property type="entry name" value="BTB DOMAIN-CONTAINING PROTEIN-RELATED"/>
    <property type="match status" value="1"/>
</dbReference>
<evidence type="ECO:0000313" key="2">
    <source>
        <dbReference type="EMBL" id="KAK4495742.1"/>
    </source>
</evidence>
<organism evidence="2 3">
    <name type="scientific">Zasmidium cellare</name>
    <name type="common">Wine cellar mold</name>
    <name type="synonym">Racodium cellare</name>
    <dbReference type="NCBI Taxonomy" id="395010"/>
    <lineage>
        <taxon>Eukaryota</taxon>
        <taxon>Fungi</taxon>
        <taxon>Dikarya</taxon>
        <taxon>Ascomycota</taxon>
        <taxon>Pezizomycotina</taxon>
        <taxon>Dothideomycetes</taxon>
        <taxon>Dothideomycetidae</taxon>
        <taxon>Mycosphaerellales</taxon>
        <taxon>Mycosphaerellaceae</taxon>
        <taxon>Zasmidium</taxon>
    </lineage>
</organism>
<keyword evidence="3" id="KW-1185">Reference proteome</keyword>
<dbReference type="InterPro" id="IPR000210">
    <property type="entry name" value="BTB/POZ_dom"/>
</dbReference>
<dbReference type="Gene3D" id="3.30.710.10">
    <property type="entry name" value="Potassium Channel Kv1.1, Chain A"/>
    <property type="match status" value="1"/>
</dbReference>